<proteinExistence type="predicted"/>
<dbReference type="EMBL" id="QKMR01000029">
    <property type="protein sequence ID" value="PYG84895.1"/>
    <property type="molecule type" value="Genomic_DNA"/>
</dbReference>
<dbReference type="Proteomes" id="UP000248132">
    <property type="component" value="Unassembled WGS sequence"/>
</dbReference>
<name>A0A318XI07_9FIRM</name>
<dbReference type="AlphaFoldDB" id="A0A318XI07"/>
<protein>
    <submittedName>
        <fullName evidence="1">Uncharacterized protein</fullName>
    </submittedName>
</protein>
<comment type="caution">
    <text evidence="1">The sequence shown here is derived from an EMBL/GenBank/DDBJ whole genome shotgun (WGS) entry which is preliminary data.</text>
</comment>
<accession>A0A318XI07</accession>
<sequence length="67" mass="7481">MKPVKKEVKHKSEFCKNADNIPDGIYIGRVETDSPVIIIEYIKGDQKYNMPIGTLGEGRAFGINKGK</sequence>
<dbReference type="OrthoDB" id="1765023at2"/>
<dbReference type="RefSeq" id="WP_110463467.1">
    <property type="nucleotide sequence ID" value="NZ_QKMR01000029.1"/>
</dbReference>
<evidence type="ECO:0000313" key="2">
    <source>
        <dbReference type="Proteomes" id="UP000248132"/>
    </source>
</evidence>
<gene>
    <name evidence="1" type="ORF">LY28_03516</name>
</gene>
<reference evidence="1 2" key="1">
    <citation type="submission" date="2018-06" db="EMBL/GenBank/DDBJ databases">
        <title>Genomic Encyclopedia of Type Strains, Phase I: the one thousand microbial genomes (KMG-I) project.</title>
        <authorList>
            <person name="Kyrpides N."/>
        </authorList>
    </citation>
    <scope>NUCLEOTIDE SEQUENCE [LARGE SCALE GENOMIC DNA]</scope>
    <source>
        <strain evidence="1 2">DSM 19573</strain>
    </source>
</reference>
<keyword evidence="2" id="KW-1185">Reference proteome</keyword>
<evidence type="ECO:0000313" key="1">
    <source>
        <dbReference type="EMBL" id="PYG84895.1"/>
    </source>
</evidence>
<organism evidence="1 2">
    <name type="scientific">Ruminiclostridium sufflavum DSM 19573</name>
    <dbReference type="NCBI Taxonomy" id="1121337"/>
    <lineage>
        <taxon>Bacteria</taxon>
        <taxon>Bacillati</taxon>
        <taxon>Bacillota</taxon>
        <taxon>Clostridia</taxon>
        <taxon>Eubacteriales</taxon>
        <taxon>Oscillospiraceae</taxon>
        <taxon>Ruminiclostridium</taxon>
    </lineage>
</organism>